<proteinExistence type="inferred from homology"/>
<dbReference type="InterPro" id="IPR036396">
    <property type="entry name" value="Cyt_P450_sf"/>
</dbReference>
<dbReference type="NCBIfam" id="TIGR04515">
    <property type="entry name" value="P450_rel_GT_act"/>
    <property type="match status" value="1"/>
</dbReference>
<sequence length="365" mass="39034">MQWLYAHGGDPYAVLIRAEDDDRATTTARIRELGPLHRSHSGAWVSGNHALGREILGDPRLVSRVLHGPWAGGPEPGEVFSALPAVGFVPAWESADPDRWASFAERRCAAVLGRLGDSFDLVADLVRPVLVGVVGEVLAVPSAERAAFGRWCGSAATALDAVLCPPTLPRARALIDAVEGLRSLSARSTGPDEELLAFAMTASVVGLETTANLLANTMLALLNRPDRWRLVCADPTWAHSAVEETLRLDPPVRLDSRIVNEDLELAGRAITAGSEVVVCLEAAHTDPELHRDPQDFDLRRETAADHLSLSGGPPFAVVAPLVRASTVAVLRVLAARLPAVRRAGPVVRRLRAPVTQGIVRFPVAC</sequence>
<dbReference type="Gene3D" id="1.10.630.10">
    <property type="entry name" value="Cytochrome P450"/>
    <property type="match status" value="1"/>
</dbReference>
<dbReference type="GO" id="GO:0020037">
    <property type="term" value="F:heme binding"/>
    <property type="evidence" value="ECO:0007669"/>
    <property type="project" value="InterPro"/>
</dbReference>
<evidence type="ECO:0000256" key="1">
    <source>
        <dbReference type="ARBA" id="ARBA00010617"/>
    </source>
</evidence>
<dbReference type="EMBL" id="MWQN01000001">
    <property type="protein sequence ID" value="OPC81033.1"/>
    <property type="molecule type" value="Genomic_DNA"/>
</dbReference>
<keyword evidence="3" id="KW-1185">Reference proteome</keyword>
<dbReference type="InterPro" id="IPR030958">
    <property type="entry name" value="P450-rel_GT_act"/>
</dbReference>
<dbReference type="PANTHER" id="PTHR46696">
    <property type="entry name" value="P450, PUTATIVE (EUROFUNG)-RELATED"/>
    <property type="match status" value="1"/>
</dbReference>
<evidence type="ECO:0000313" key="3">
    <source>
        <dbReference type="Proteomes" id="UP000190037"/>
    </source>
</evidence>
<dbReference type="InterPro" id="IPR002397">
    <property type="entry name" value="Cyt_P450_B"/>
</dbReference>
<dbReference type="InterPro" id="IPR001128">
    <property type="entry name" value="Cyt_P450"/>
</dbReference>
<evidence type="ECO:0000313" key="2">
    <source>
        <dbReference type="EMBL" id="OPC81033.1"/>
    </source>
</evidence>
<dbReference type="GO" id="GO:0036199">
    <property type="term" value="F:cholest-4-en-3-one 26-monooxygenase activity"/>
    <property type="evidence" value="ECO:0007669"/>
    <property type="project" value="TreeGrafter"/>
</dbReference>
<comment type="caution">
    <text evidence="2">The sequence shown here is derived from an EMBL/GenBank/DDBJ whole genome shotgun (WGS) entry which is preliminary data.</text>
</comment>
<name>A0A1T3NW06_9ACTN</name>
<dbReference type="GO" id="GO:0006707">
    <property type="term" value="P:cholesterol catabolic process"/>
    <property type="evidence" value="ECO:0007669"/>
    <property type="project" value="TreeGrafter"/>
</dbReference>
<dbReference type="AlphaFoldDB" id="A0A1T3NW06"/>
<dbReference type="STRING" id="159449.B4N89_08800"/>
<evidence type="ECO:0008006" key="4">
    <source>
        <dbReference type="Google" id="ProtNLM"/>
    </source>
</evidence>
<reference evidence="2 3" key="1">
    <citation type="submission" date="2017-03" db="EMBL/GenBank/DDBJ databases">
        <title>Draft genome sequence of Streptomyces scabrisporus NF3, endophyte isolated from Amphipterygium adstringens.</title>
        <authorList>
            <person name="Vazquez M."/>
            <person name="Ceapa C.D."/>
            <person name="Rodriguez Luna D."/>
            <person name="Sanchez Esquivel S."/>
        </authorList>
    </citation>
    <scope>NUCLEOTIDE SEQUENCE [LARGE SCALE GENOMIC DNA]</scope>
    <source>
        <strain evidence="2 3">NF3</strain>
    </source>
</reference>
<accession>A0A1T3NW06</accession>
<dbReference type="GO" id="GO:0005506">
    <property type="term" value="F:iron ion binding"/>
    <property type="evidence" value="ECO:0007669"/>
    <property type="project" value="InterPro"/>
</dbReference>
<comment type="similarity">
    <text evidence="1">Belongs to the cytochrome P450 family.</text>
</comment>
<gene>
    <name evidence="2" type="ORF">B4N89_08800</name>
</gene>
<dbReference type="PRINTS" id="PR00359">
    <property type="entry name" value="BP450"/>
</dbReference>
<dbReference type="Proteomes" id="UP000190037">
    <property type="component" value="Unassembled WGS sequence"/>
</dbReference>
<organism evidence="2 3">
    <name type="scientific">Embleya scabrispora</name>
    <dbReference type="NCBI Taxonomy" id="159449"/>
    <lineage>
        <taxon>Bacteria</taxon>
        <taxon>Bacillati</taxon>
        <taxon>Actinomycetota</taxon>
        <taxon>Actinomycetes</taxon>
        <taxon>Kitasatosporales</taxon>
        <taxon>Streptomycetaceae</taxon>
        <taxon>Embleya</taxon>
    </lineage>
</organism>
<dbReference type="PANTHER" id="PTHR46696:SF4">
    <property type="entry name" value="BIOTIN BIOSYNTHESIS CYTOCHROME P450"/>
    <property type="match status" value="1"/>
</dbReference>
<dbReference type="GO" id="GO:0008395">
    <property type="term" value="F:steroid hydroxylase activity"/>
    <property type="evidence" value="ECO:0007669"/>
    <property type="project" value="TreeGrafter"/>
</dbReference>
<dbReference type="Pfam" id="PF00067">
    <property type="entry name" value="p450"/>
    <property type="match status" value="1"/>
</dbReference>
<dbReference type="SUPFAM" id="SSF48264">
    <property type="entry name" value="Cytochrome P450"/>
    <property type="match status" value="1"/>
</dbReference>
<dbReference type="OrthoDB" id="3687467at2"/>
<protein>
    <recommendedName>
        <fullName evidence="4">P450-derived glycosyltransferase activator</fullName>
    </recommendedName>
</protein>